<evidence type="ECO:0000256" key="2">
    <source>
        <dbReference type="ARBA" id="ARBA00009423"/>
    </source>
</evidence>
<keyword evidence="10" id="KW-1185">Reference proteome</keyword>
<name>A0A9C6DVJ0_9MUSC</name>
<feature type="region of interest" description="Disordered" evidence="8">
    <location>
        <begin position="21"/>
        <end position="99"/>
    </location>
</feature>
<dbReference type="InterPro" id="IPR039915">
    <property type="entry name" value="TACC"/>
</dbReference>
<dbReference type="GeneID" id="119640062"/>
<keyword evidence="6" id="KW-0206">Cytoskeleton</keyword>
<dbReference type="KEGG" id="gfs:119640062"/>
<accession>A0A9C6DVJ0</accession>
<dbReference type="FunFam" id="1.20.5.1700:FF:000001">
    <property type="entry name" value="Transforming acidic coiled-coil-containing protein 1 isoform 2"/>
    <property type="match status" value="1"/>
</dbReference>
<feature type="compositionally biased region" description="Low complexity" evidence="8">
    <location>
        <begin position="1318"/>
        <end position="1329"/>
    </location>
</feature>
<dbReference type="GO" id="GO:0007097">
    <property type="term" value="P:nuclear migration"/>
    <property type="evidence" value="ECO:0007669"/>
    <property type="project" value="TreeGrafter"/>
</dbReference>
<evidence type="ECO:0000313" key="11">
    <source>
        <dbReference type="RefSeq" id="XP_037893765.1"/>
    </source>
</evidence>
<dbReference type="InterPro" id="IPR007707">
    <property type="entry name" value="TACC_C"/>
</dbReference>
<feature type="region of interest" description="Disordered" evidence="8">
    <location>
        <begin position="1240"/>
        <end position="1262"/>
    </location>
</feature>
<evidence type="ECO:0000256" key="1">
    <source>
        <dbReference type="ARBA" id="ARBA00004245"/>
    </source>
</evidence>
<dbReference type="PANTHER" id="PTHR13924:SF10">
    <property type="entry name" value="TRANSFORMING ACIDIC COILED-COIL PROTEIN, ISOFORM K"/>
    <property type="match status" value="1"/>
</dbReference>
<dbReference type="PANTHER" id="PTHR13924">
    <property type="entry name" value="TRANSFORMING ACIDIC COILED-COIL CONTAINING PROTEIN 1/2"/>
    <property type="match status" value="1"/>
</dbReference>
<dbReference type="GO" id="GO:0005856">
    <property type="term" value="C:cytoskeleton"/>
    <property type="evidence" value="ECO:0007669"/>
    <property type="project" value="UniProtKB-SubCell"/>
</dbReference>
<proteinExistence type="inferred from homology"/>
<feature type="coiled-coil region" evidence="7">
    <location>
        <begin position="1388"/>
        <end position="1468"/>
    </location>
</feature>
<evidence type="ECO:0000256" key="5">
    <source>
        <dbReference type="ARBA" id="ARBA00023054"/>
    </source>
</evidence>
<feature type="region of interest" description="Disordered" evidence="8">
    <location>
        <begin position="1312"/>
        <end position="1335"/>
    </location>
</feature>
<feature type="compositionally biased region" description="Low complexity" evidence="8">
    <location>
        <begin position="1161"/>
        <end position="1176"/>
    </location>
</feature>
<sequence>MDFLPNFIKRPLSLVLNEATETTAKVSTAPPPPPPPSSSSSNSVSLSLSKMKGDRVAERAPCESPPNSRKESSPLSENRTLSNNTTPTSTTPVRRSSLSSSYHGQISEFLAITNKLLDYDDFRQLNSLNMNFDIPHTNSENISSSSPAIEKATVTECKTSQTIEQLLIEINDNLNQADLVEDVCNLSLSSSPHAQHSPLSASKTLLVNTRPLTPASSPSVLLTPSTPTMAATCCVSQPQCDTTSLTAAGAVIATEVTSAFNKYRNAPDAIQVTTDNHLHNKQITDIKDLHNDCAAGSNKSLNRFLGLAGFDETKIPNLPTDTDIGDIEGQLKIIYDVREITKDGKLQPNVLLPNETDETISSDNELFTDCHEELSSIERRDCLSSPYIEHSVNKTLELESYYSTVNDTISASDRTLDELPEIPMDEGQKQQCNELDEVEPMEVDMNATIEMLEATSSTNILYVEKVLEQAERHILQHMEEEESLRTKEKNALAEKAIKQAEKELQLNKHIDLPTKGEKSSTKASGFIGEFSTASSSPDKTELNLNLVGQSSDESIGKHEKSLSDSPTFSKEINITINSYSHAPKSAEENKNHLNNTLVEQDLPSFNNINFDLPIRQSEKTLNFDITSIEEESSVSPLNDLAIPLNCNYVEQDLPSLNNLNFALPLGYREQRRIFDVASTENAVNLVNSTLVEQDLPSFNNLNFILPPEHVEKKRTFNVEATGSLAEIDTKENLVTDKEKRRTYNMQEDRDNINIAMTLSNAGSEKRRTFNIPSIESDAIIDTKENIVTDLEKRRTFNIQEEIGDINTTMTLTKTGFENRRTFNIPSVEDGANMDTQHTITNDSEKRRTFNIHDNRHAMTADVKLDNIDTEKRGTCTGTLAEEVKKVSTQDMIMTTKNEESRTFNIQEETALATIGGITENGDSLFNVPAEGGIQAGGSINAESVQNKIEEHNEMMEENEKSQESEPKDVQRSEKTVVRKEMISNYEAMDVDETTFPVLKSVKNPVKVDIANINWAVQANHFSSTSTKQDSPENQQSTLENENLEAPLKSLTNDKQKTNEIHENIRTDTVTTSIETSASSQISQDKQASSVLTSKGIQKRPSIHDYKNQGDVLSAKEQSSIRVRDEKELMTEKSSSPLEEMFTAPSTTSITLSISDHSGFDTNSPNAHSSNNTSNNAEQPEFDENEFSGNNNIIFNPSDFDFLLTKGNNNVPVDRSSLLLKFDPLVGIPIPANTGQALAQGLKLQSQQQEQRHHQEQQQQQQQLRLHLLNATNNNANNRPCLSPTLEENSTEDISFVNEPTTKTFTQVTNRLTKGKSIQQPKQQQQQQQQSYKPDKNQLLGKEYKKHATMSVDVDVIKDVSLDNDCNKTYDNSNNTSPTDDKPQINYKMDELEKKIKNEVLKTEDIEKKLKDAEQREEALIKRITEKDKALSKMNGVIEAYEKAIAELIAEKEQLIQNYEKQLVEVKADRDSYYHHLTSLETTFSDLHVKYEKSKEMTCQLKGNEEALLAEKRRTLENLRLQEQRYEKMKSHAMQQLEIANKKLESLTKDHAIETTKLKALLKKQEIAHSSITEQLMQKTKENAELMKICDELISGQGS</sequence>
<evidence type="ECO:0000256" key="8">
    <source>
        <dbReference type="SAM" id="MobiDB-lite"/>
    </source>
</evidence>
<evidence type="ECO:0000256" key="6">
    <source>
        <dbReference type="ARBA" id="ARBA00023212"/>
    </source>
</evidence>
<evidence type="ECO:0000256" key="3">
    <source>
        <dbReference type="ARBA" id="ARBA00022490"/>
    </source>
</evidence>
<evidence type="ECO:0000256" key="7">
    <source>
        <dbReference type="SAM" id="Coils"/>
    </source>
</evidence>
<dbReference type="RefSeq" id="XP_037893765.1">
    <property type="nucleotide sequence ID" value="XM_038037837.1"/>
</dbReference>
<organism evidence="10 11">
    <name type="scientific">Glossina fuscipes</name>
    <dbReference type="NCBI Taxonomy" id="7396"/>
    <lineage>
        <taxon>Eukaryota</taxon>
        <taxon>Metazoa</taxon>
        <taxon>Ecdysozoa</taxon>
        <taxon>Arthropoda</taxon>
        <taxon>Hexapoda</taxon>
        <taxon>Insecta</taxon>
        <taxon>Pterygota</taxon>
        <taxon>Neoptera</taxon>
        <taxon>Endopterygota</taxon>
        <taxon>Diptera</taxon>
        <taxon>Brachycera</taxon>
        <taxon>Muscomorpha</taxon>
        <taxon>Hippoboscoidea</taxon>
        <taxon>Glossinidae</taxon>
        <taxon>Glossina</taxon>
    </lineage>
</organism>
<feature type="coiled-coil region" evidence="7">
    <location>
        <begin position="467"/>
        <end position="503"/>
    </location>
</feature>
<feature type="coiled-coil region" evidence="7">
    <location>
        <begin position="1501"/>
        <end position="1549"/>
    </location>
</feature>
<evidence type="ECO:0000256" key="4">
    <source>
        <dbReference type="ARBA" id="ARBA00022553"/>
    </source>
</evidence>
<feature type="compositionally biased region" description="Basic and acidic residues" evidence="8">
    <location>
        <begin position="51"/>
        <end position="61"/>
    </location>
</feature>
<dbReference type="Proteomes" id="UP000092443">
    <property type="component" value="Unplaced"/>
</dbReference>
<feature type="region of interest" description="Disordered" evidence="8">
    <location>
        <begin position="953"/>
        <end position="974"/>
    </location>
</feature>
<feature type="compositionally biased region" description="Polar residues" evidence="8">
    <location>
        <begin position="1022"/>
        <end position="1040"/>
    </location>
</feature>
<feature type="compositionally biased region" description="Basic and acidic residues" evidence="8">
    <location>
        <begin position="1051"/>
        <end position="1065"/>
    </location>
</feature>
<comment type="subcellular location">
    <subcellularLocation>
        <location evidence="1">Cytoplasm</location>
        <location evidence="1">Cytoskeleton</location>
    </subcellularLocation>
</comment>
<feature type="domain" description="Transforming acidic coiled-coil-containing protein C-terminal" evidence="9">
    <location>
        <begin position="1387"/>
        <end position="1593"/>
    </location>
</feature>
<comment type="similarity">
    <text evidence="2">Belongs to the TACC family.</text>
</comment>
<keyword evidence="5 7" id="KW-0175">Coiled coil</keyword>
<gene>
    <name evidence="11" type="primary">LOC119640062</name>
</gene>
<feature type="compositionally biased region" description="Polar residues" evidence="8">
    <location>
        <begin position="1066"/>
        <end position="1095"/>
    </location>
</feature>
<keyword evidence="3" id="KW-0963">Cytoplasm</keyword>
<feature type="compositionally biased region" description="Low complexity" evidence="8">
    <location>
        <begin position="38"/>
        <end position="49"/>
    </location>
</feature>
<feature type="region of interest" description="Disordered" evidence="8">
    <location>
        <begin position="1022"/>
        <end position="1118"/>
    </location>
</feature>
<protein>
    <submittedName>
        <fullName evidence="11">Uncharacterized protein LOC119640062 isoform X1</fullName>
    </submittedName>
</protein>
<evidence type="ECO:0000259" key="9">
    <source>
        <dbReference type="Pfam" id="PF05010"/>
    </source>
</evidence>
<feature type="region of interest" description="Disordered" evidence="8">
    <location>
        <begin position="1151"/>
        <end position="1189"/>
    </location>
</feature>
<dbReference type="GO" id="GO:0005737">
    <property type="term" value="C:cytoplasm"/>
    <property type="evidence" value="ECO:0007669"/>
    <property type="project" value="TreeGrafter"/>
</dbReference>
<dbReference type="Pfam" id="PF05010">
    <property type="entry name" value="TACC_C"/>
    <property type="match status" value="1"/>
</dbReference>
<dbReference type="GO" id="GO:0007052">
    <property type="term" value="P:mitotic spindle organization"/>
    <property type="evidence" value="ECO:0007669"/>
    <property type="project" value="InterPro"/>
</dbReference>
<feature type="compositionally biased region" description="Low complexity" evidence="8">
    <location>
        <begin position="78"/>
        <end position="99"/>
    </location>
</feature>
<evidence type="ECO:0000313" key="10">
    <source>
        <dbReference type="Proteomes" id="UP000092443"/>
    </source>
</evidence>
<keyword evidence="4" id="KW-0597">Phosphoprotein</keyword>
<dbReference type="Gene3D" id="1.20.5.1700">
    <property type="match status" value="1"/>
</dbReference>
<reference evidence="11" key="1">
    <citation type="submission" date="2025-08" db="UniProtKB">
        <authorList>
            <consortium name="RefSeq"/>
        </authorList>
    </citation>
    <scope>IDENTIFICATION</scope>
    <source>
        <tissue evidence="11">Whole body pupa</tissue>
    </source>
</reference>